<proteinExistence type="predicted"/>
<gene>
    <name evidence="1" type="ORF">SAMN04488107_0260</name>
</gene>
<dbReference type="AlphaFoldDB" id="A0A238ZR63"/>
<evidence type="ECO:0008006" key="3">
    <source>
        <dbReference type="Google" id="ProtNLM"/>
    </source>
</evidence>
<dbReference type="Proteomes" id="UP000198386">
    <property type="component" value="Unassembled WGS sequence"/>
</dbReference>
<organism evidence="1 2">
    <name type="scientific">Geodermatophilus saharensis</name>
    <dbReference type="NCBI Taxonomy" id="1137994"/>
    <lineage>
        <taxon>Bacteria</taxon>
        <taxon>Bacillati</taxon>
        <taxon>Actinomycetota</taxon>
        <taxon>Actinomycetes</taxon>
        <taxon>Geodermatophilales</taxon>
        <taxon>Geodermatophilaceae</taxon>
        <taxon>Geodermatophilus</taxon>
    </lineage>
</organism>
<keyword evidence="2" id="KW-1185">Reference proteome</keyword>
<dbReference type="InterPro" id="IPR009003">
    <property type="entry name" value="Peptidase_S1_PA"/>
</dbReference>
<dbReference type="Gene3D" id="2.40.10.10">
    <property type="entry name" value="Trypsin-like serine proteases"/>
    <property type="match status" value="2"/>
</dbReference>
<dbReference type="OrthoDB" id="104542at2"/>
<dbReference type="RefSeq" id="WP_089402102.1">
    <property type="nucleotide sequence ID" value="NZ_FZOH01000001.1"/>
</dbReference>
<reference evidence="2" key="1">
    <citation type="submission" date="2017-06" db="EMBL/GenBank/DDBJ databases">
        <authorList>
            <person name="Varghese N."/>
            <person name="Submissions S."/>
        </authorList>
    </citation>
    <scope>NUCLEOTIDE SEQUENCE [LARGE SCALE GENOMIC DNA]</scope>
    <source>
        <strain evidence="2">DSM 45423</strain>
    </source>
</reference>
<accession>A0A238ZR63</accession>
<protein>
    <recommendedName>
        <fullName evidence="3">Trypsin-like peptidase domain-containing protein</fullName>
    </recommendedName>
</protein>
<dbReference type="InterPro" id="IPR043504">
    <property type="entry name" value="Peptidase_S1_PA_chymotrypsin"/>
</dbReference>
<sequence length="321" mass="32443">MLIDSARELKARLTARLAEGFPLVTASDLGGRLWTRPAIGLAPVSPGRARLAIRVAAEADARVLLSGLEDAVRAEVDVRVTGPILPQPARSPAQLQRRTRPLVPGLSVAHPAVSAGTLGGFVRLGGRLAVLSNNHVLAAGGAGTVGDAVLQPGPADGGTPADRVATLAAAVRLTDRANRVDAAAATVDDGVDADPGDVPGGPLGATVPDGVDLEPDEEVEKVGRTTGHTRGRITAVEVDGVAVQYDDGVHLFDDQIEIEGLSGAFSAGGDSGSVIWRSSDRAPLALLFAGSTRGGSTGAGLTFANPLSTVLAALGAEWVAS</sequence>
<evidence type="ECO:0000313" key="2">
    <source>
        <dbReference type="Proteomes" id="UP000198386"/>
    </source>
</evidence>
<dbReference type="SUPFAM" id="SSF50494">
    <property type="entry name" value="Trypsin-like serine proteases"/>
    <property type="match status" value="1"/>
</dbReference>
<name>A0A238ZR63_9ACTN</name>
<evidence type="ECO:0000313" key="1">
    <source>
        <dbReference type="EMBL" id="SNR85632.1"/>
    </source>
</evidence>
<dbReference type="EMBL" id="FZOH01000001">
    <property type="protein sequence ID" value="SNR85632.1"/>
    <property type="molecule type" value="Genomic_DNA"/>
</dbReference>